<dbReference type="OrthoDB" id="9812232at2"/>
<reference evidence="6 7" key="1">
    <citation type="submission" date="2016-10" db="EMBL/GenBank/DDBJ databases">
        <authorList>
            <person name="de Groot N.N."/>
        </authorList>
    </citation>
    <scope>NUCLEOTIDE SEQUENCE [LARGE SCALE GENOMIC DNA]</scope>
    <source>
        <strain evidence="6 7">AR40</strain>
    </source>
</reference>
<organism evidence="6 7">
    <name type="scientific">Butyrivibrio fibrisolvens</name>
    <dbReference type="NCBI Taxonomy" id="831"/>
    <lineage>
        <taxon>Bacteria</taxon>
        <taxon>Bacillati</taxon>
        <taxon>Bacillota</taxon>
        <taxon>Clostridia</taxon>
        <taxon>Lachnospirales</taxon>
        <taxon>Lachnospiraceae</taxon>
        <taxon>Butyrivibrio</taxon>
    </lineage>
</organism>
<evidence type="ECO:0000256" key="2">
    <source>
        <dbReference type="ARBA" id="ARBA00024867"/>
    </source>
</evidence>
<dbReference type="InterPro" id="IPR046947">
    <property type="entry name" value="LytR-like"/>
</dbReference>
<dbReference type="PROSITE" id="PS50110">
    <property type="entry name" value="RESPONSE_REGULATORY"/>
    <property type="match status" value="1"/>
</dbReference>
<dbReference type="PROSITE" id="PS50930">
    <property type="entry name" value="HTH_LYTTR"/>
    <property type="match status" value="1"/>
</dbReference>
<dbReference type="Gene3D" id="2.40.50.1020">
    <property type="entry name" value="LytTr DNA-binding domain"/>
    <property type="match status" value="1"/>
</dbReference>
<gene>
    <name evidence="6" type="ORF">SAMN04487884_12435</name>
</gene>
<dbReference type="Proteomes" id="UP000182584">
    <property type="component" value="Unassembled WGS sequence"/>
</dbReference>
<evidence type="ECO:0000259" key="4">
    <source>
        <dbReference type="PROSITE" id="PS50110"/>
    </source>
</evidence>
<dbReference type="RefSeq" id="WP_074757819.1">
    <property type="nucleotide sequence ID" value="NZ_FOGJ01000024.1"/>
</dbReference>
<evidence type="ECO:0000256" key="1">
    <source>
        <dbReference type="ARBA" id="ARBA00018672"/>
    </source>
</evidence>
<dbReference type="Gene3D" id="3.40.50.2300">
    <property type="match status" value="1"/>
</dbReference>
<dbReference type="GO" id="GO:0003677">
    <property type="term" value="F:DNA binding"/>
    <property type="evidence" value="ECO:0007669"/>
    <property type="project" value="InterPro"/>
</dbReference>
<dbReference type="SMART" id="SM00448">
    <property type="entry name" value="REC"/>
    <property type="match status" value="1"/>
</dbReference>
<dbReference type="InterPro" id="IPR007492">
    <property type="entry name" value="LytTR_DNA-bd_dom"/>
</dbReference>
<feature type="domain" description="HTH LytTR-type" evidence="5">
    <location>
        <begin position="131"/>
        <end position="229"/>
    </location>
</feature>
<evidence type="ECO:0000259" key="5">
    <source>
        <dbReference type="PROSITE" id="PS50930"/>
    </source>
</evidence>
<keyword evidence="3" id="KW-0597">Phosphoprotein</keyword>
<dbReference type="SMART" id="SM00850">
    <property type="entry name" value="LytTR"/>
    <property type="match status" value="1"/>
</dbReference>
<dbReference type="GO" id="GO:0000156">
    <property type="term" value="F:phosphorelay response regulator activity"/>
    <property type="evidence" value="ECO:0007669"/>
    <property type="project" value="InterPro"/>
</dbReference>
<accession>A0A1H9VP57</accession>
<dbReference type="Pfam" id="PF00072">
    <property type="entry name" value="Response_reg"/>
    <property type="match status" value="1"/>
</dbReference>
<dbReference type="SUPFAM" id="SSF52172">
    <property type="entry name" value="CheY-like"/>
    <property type="match status" value="1"/>
</dbReference>
<feature type="modified residue" description="4-aspartylphosphate" evidence="3">
    <location>
        <position position="59"/>
    </location>
</feature>
<feature type="domain" description="Response regulatory" evidence="4">
    <location>
        <begin position="2"/>
        <end position="122"/>
    </location>
</feature>
<evidence type="ECO:0000313" key="7">
    <source>
        <dbReference type="Proteomes" id="UP000182584"/>
    </source>
</evidence>
<dbReference type="InterPro" id="IPR011006">
    <property type="entry name" value="CheY-like_superfamily"/>
</dbReference>
<protein>
    <recommendedName>
        <fullName evidence="1">Stage 0 sporulation protein A homolog</fullName>
    </recommendedName>
</protein>
<dbReference type="PANTHER" id="PTHR37299:SF1">
    <property type="entry name" value="STAGE 0 SPORULATION PROTEIN A HOMOLOG"/>
    <property type="match status" value="1"/>
</dbReference>
<dbReference type="AlphaFoldDB" id="A0A1H9VP57"/>
<evidence type="ECO:0000313" key="6">
    <source>
        <dbReference type="EMBL" id="SES23331.1"/>
    </source>
</evidence>
<dbReference type="PANTHER" id="PTHR37299">
    <property type="entry name" value="TRANSCRIPTIONAL REGULATOR-RELATED"/>
    <property type="match status" value="1"/>
</dbReference>
<sequence>MKIVILEDNRIEYERIKQSLEDWVENYDIELSLLHFENAESFFNDPQNYSPNIDLFLLDIEMGNMNGMEAAKRLRLLDYKGDIIFLTAFKDFVFEGYNVHAFNYLLKPLNNDIFFRCLSEIEKKRHSNCYIYRNKQQITVSIPYHEIISFSVNRHYVDITTTKTVYAQYNNLNTIINSLPRQFVQVHRSYIINLSHVFKFSQNKIHLSNGSTVEVGRTYLKNFKTQYLQYTTRFNRNEEFQ</sequence>
<evidence type="ECO:0000256" key="3">
    <source>
        <dbReference type="PROSITE-ProRule" id="PRU00169"/>
    </source>
</evidence>
<dbReference type="EMBL" id="FOGJ01000024">
    <property type="protein sequence ID" value="SES23331.1"/>
    <property type="molecule type" value="Genomic_DNA"/>
</dbReference>
<dbReference type="InterPro" id="IPR001789">
    <property type="entry name" value="Sig_transdc_resp-reg_receiver"/>
</dbReference>
<comment type="function">
    <text evidence="2">May play the central regulatory role in sporulation. It may be an element of the effector pathway responsible for the activation of sporulation genes in response to nutritional stress. Spo0A may act in concert with spo0H (a sigma factor) to control the expression of some genes that are critical to the sporulation process.</text>
</comment>
<proteinExistence type="predicted"/>
<dbReference type="Pfam" id="PF04397">
    <property type="entry name" value="LytTR"/>
    <property type="match status" value="1"/>
</dbReference>
<name>A0A1H9VP57_BUTFI</name>